<accession>A0ACB8FVB3</accession>
<dbReference type="EMBL" id="CM037624">
    <property type="protein sequence ID" value="KAH8010681.1"/>
    <property type="molecule type" value="Genomic_DNA"/>
</dbReference>
<protein>
    <submittedName>
        <fullName evidence="1">Uncharacterized protein</fullName>
    </submittedName>
</protein>
<reference evidence="1" key="1">
    <citation type="submission" date="2021-08" db="EMBL/GenBank/DDBJ databases">
        <title>The first chromosome-level gecko genome reveals the dynamic sex chromosomes of Neotropical dwarf geckos (Sphaerodactylidae: Sphaerodactylus).</title>
        <authorList>
            <person name="Pinto B.J."/>
            <person name="Keating S.E."/>
            <person name="Gamble T."/>
        </authorList>
    </citation>
    <scope>NUCLEOTIDE SEQUENCE</scope>
    <source>
        <strain evidence="1">TG3544</strain>
    </source>
</reference>
<name>A0ACB8FVB3_9SAUR</name>
<evidence type="ECO:0000313" key="2">
    <source>
        <dbReference type="Proteomes" id="UP000827872"/>
    </source>
</evidence>
<comment type="caution">
    <text evidence="1">The sequence shown here is derived from an EMBL/GenBank/DDBJ whole genome shotgun (WGS) entry which is preliminary data.</text>
</comment>
<proteinExistence type="predicted"/>
<gene>
    <name evidence="1" type="ORF">K3G42_011107</name>
</gene>
<evidence type="ECO:0000313" key="1">
    <source>
        <dbReference type="EMBL" id="KAH8010681.1"/>
    </source>
</evidence>
<sequence length="128" mass="13422">MQQLSRAADCSEAVELITQNPNKPFPPSQFCGQKPASGWEPGGSTLLGGCSHQPPPPNSPPVGSIFCRNLSSTPSPVPGTARFGPWQQPSAFSHPSSSPQTKPVLSPPPRFTNHKSLGSGPPPPHINI</sequence>
<dbReference type="Proteomes" id="UP000827872">
    <property type="component" value="Linkage Group LG11"/>
</dbReference>
<organism evidence="1 2">
    <name type="scientific">Sphaerodactylus townsendi</name>
    <dbReference type="NCBI Taxonomy" id="933632"/>
    <lineage>
        <taxon>Eukaryota</taxon>
        <taxon>Metazoa</taxon>
        <taxon>Chordata</taxon>
        <taxon>Craniata</taxon>
        <taxon>Vertebrata</taxon>
        <taxon>Euteleostomi</taxon>
        <taxon>Lepidosauria</taxon>
        <taxon>Squamata</taxon>
        <taxon>Bifurcata</taxon>
        <taxon>Gekkota</taxon>
        <taxon>Sphaerodactylidae</taxon>
        <taxon>Sphaerodactylus</taxon>
    </lineage>
</organism>
<keyword evidence="2" id="KW-1185">Reference proteome</keyword>